<evidence type="ECO:0000313" key="3">
    <source>
        <dbReference type="EMBL" id="CAD6524952.1"/>
    </source>
</evidence>
<dbReference type="SUPFAM" id="SSF56059">
    <property type="entry name" value="Glutathione synthetase ATP-binding domain-like"/>
    <property type="match status" value="1"/>
</dbReference>
<name>A0ABN7HNY5_9BURK</name>
<dbReference type="PROSITE" id="PS50975">
    <property type="entry name" value="ATP_GRASP"/>
    <property type="match status" value="1"/>
</dbReference>
<dbReference type="Gene3D" id="3.30.470.20">
    <property type="entry name" value="ATP-grasp fold, B domain"/>
    <property type="match status" value="1"/>
</dbReference>
<dbReference type="InterPro" id="IPR011761">
    <property type="entry name" value="ATP-grasp"/>
</dbReference>
<dbReference type="RefSeq" id="WP_236591662.1">
    <property type="nucleotide sequence ID" value="NZ_CAJHCP010000003.1"/>
</dbReference>
<evidence type="ECO:0000259" key="2">
    <source>
        <dbReference type="PROSITE" id="PS50975"/>
    </source>
</evidence>
<keyword evidence="1" id="KW-0547">Nucleotide-binding</keyword>
<reference evidence="3 4" key="1">
    <citation type="submission" date="2020-10" db="EMBL/GenBank/DDBJ databases">
        <authorList>
            <person name="Peeters C."/>
        </authorList>
    </citation>
    <scope>NUCLEOTIDE SEQUENCE [LARGE SCALE GENOMIC DNA]</scope>
    <source>
        <strain evidence="3 4">LMG 28140</strain>
    </source>
</reference>
<dbReference type="EMBL" id="CAJHCP010000003">
    <property type="protein sequence ID" value="CAD6524952.1"/>
    <property type="molecule type" value="Genomic_DNA"/>
</dbReference>
<evidence type="ECO:0000313" key="4">
    <source>
        <dbReference type="Proteomes" id="UP000598032"/>
    </source>
</evidence>
<organism evidence="3 4">
    <name type="scientific">Paraburkholderia metrosideri</name>
    <dbReference type="NCBI Taxonomy" id="580937"/>
    <lineage>
        <taxon>Bacteria</taxon>
        <taxon>Pseudomonadati</taxon>
        <taxon>Pseudomonadota</taxon>
        <taxon>Betaproteobacteria</taxon>
        <taxon>Burkholderiales</taxon>
        <taxon>Burkholderiaceae</taxon>
        <taxon>Paraburkholderia</taxon>
    </lineage>
</organism>
<comment type="caution">
    <text evidence="3">The sequence shown here is derived from an EMBL/GenBank/DDBJ whole genome shotgun (WGS) entry which is preliminary data.</text>
</comment>
<proteinExistence type="predicted"/>
<gene>
    <name evidence="3" type="ORF">LMG28140_01713</name>
</gene>
<protein>
    <recommendedName>
        <fullName evidence="2">ATP-grasp domain-containing protein</fullName>
    </recommendedName>
</protein>
<accession>A0ABN7HNY5</accession>
<feature type="domain" description="ATP-grasp" evidence="2">
    <location>
        <begin position="124"/>
        <end position="318"/>
    </location>
</feature>
<keyword evidence="4" id="KW-1185">Reference proteome</keyword>
<evidence type="ECO:0000256" key="1">
    <source>
        <dbReference type="PROSITE-ProRule" id="PRU00409"/>
    </source>
</evidence>
<keyword evidence="1" id="KW-0067">ATP-binding</keyword>
<dbReference type="Proteomes" id="UP000598032">
    <property type="component" value="Unassembled WGS sequence"/>
</dbReference>
<sequence>MTSAYGSEQLAGVIVGAQLNGLGVARSLAPAGVPIIAVDTRNTSAGLWSRHVSGYFIKSFIGKTFADDMIELGKKFSRPPVLILTDEDAVHAVSENREVLANWFRFRLPVDDTVKMLSNKARFHAFAQQHNFPVPRSVILQRASDIEYLSELRYPCVLKPEDKRNVLRGDKERAVRVDSLSEARERALAMLNSPGGIIAQEWIEGPDSNIHFTLFYRGDGGNVVSIFTGRKVLSSPPGVGSTAICVAAPEARAILEPLTLSFAEQAGFDGMGSIEYKWDDNYRRFVMVEPTVGRTDWQEEIATLSGVNIPLAAYRHEVGLPPIPDRPCRVPVAWWASFTDRVPADVLPERTRIVDGYFRWQDPFPALQFYCLLSPLRRMKRRWLAIRELDSGHVKA</sequence>